<evidence type="ECO:0000259" key="5">
    <source>
        <dbReference type="Pfam" id="PF08241"/>
    </source>
</evidence>
<name>A0A368TB45_9ACTN</name>
<dbReference type="GO" id="GO:0008757">
    <property type="term" value="F:S-adenosylmethionine-dependent methyltransferase activity"/>
    <property type="evidence" value="ECO:0007669"/>
    <property type="project" value="InterPro"/>
</dbReference>
<proteinExistence type="predicted"/>
<dbReference type="InterPro" id="IPR013216">
    <property type="entry name" value="Methyltransf_11"/>
</dbReference>
<accession>A0A368TB45</accession>
<feature type="compositionally biased region" description="Basic residues" evidence="4">
    <location>
        <begin position="29"/>
        <end position="49"/>
    </location>
</feature>
<dbReference type="PANTHER" id="PTHR43464:SF19">
    <property type="entry name" value="UBIQUINONE BIOSYNTHESIS O-METHYLTRANSFERASE, MITOCHONDRIAL"/>
    <property type="match status" value="1"/>
</dbReference>
<evidence type="ECO:0000256" key="2">
    <source>
        <dbReference type="ARBA" id="ARBA00022679"/>
    </source>
</evidence>
<evidence type="ECO:0000256" key="1">
    <source>
        <dbReference type="ARBA" id="ARBA00022603"/>
    </source>
</evidence>
<protein>
    <recommendedName>
        <fullName evidence="5">Methyltransferase type 11 domain-containing protein</fullName>
    </recommendedName>
</protein>
<keyword evidence="1" id="KW-0489">Methyltransferase</keyword>
<dbReference type="OrthoDB" id="3206826at2"/>
<keyword evidence="2" id="KW-0808">Transferase</keyword>
<keyword evidence="3" id="KW-0949">S-adenosyl-L-methionine</keyword>
<dbReference type="Pfam" id="PF08241">
    <property type="entry name" value="Methyltransf_11"/>
    <property type="match status" value="1"/>
</dbReference>
<feature type="compositionally biased region" description="Low complexity" evidence="4">
    <location>
        <begin position="50"/>
        <end position="59"/>
    </location>
</feature>
<feature type="compositionally biased region" description="Low complexity" evidence="4">
    <location>
        <begin position="111"/>
        <end position="120"/>
    </location>
</feature>
<feature type="compositionally biased region" description="Basic and acidic residues" evidence="4">
    <location>
        <begin position="143"/>
        <end position="153"/>
    </location>
</feature>
<reference evidence="6 7" key="1">
    <citation type="submission" date="2018-04" db="EMBL/GenBank/DDBJ databases">
        <title>Novel actinobacteria from marine sediment.</title>
        <authorList>
            <person name="Ng Z.Y."/>
            <person name="Tan G.Y.A."/>
        </authorList>
    </citation>
    <scope>NUCLEOTIDE SEQUENCE [LARGE SCALE GENOMIC DNA]</scope>
    <source>
        <strain evidence="6 7">TPS81</strain>
    </source>
</reference>
<feature type="domain" description="Methyltransferase type 11" evidence="5">
    <location>
        <begin position="252"/>
        <end position="341"/>
    </location>
</feature>
<evidence type="ECO:0000313" key="7">
    <source>
        <dbReference type="Proteomes" id="UP000253318"/>
    </source>
</evidence>
<dbReference type="GO" id="GO:0032259">
    <property type="term" value="P:methylation"/>
    <property type="evidence" value="ECO:0007669"/>
    <property type="project" value="UniProtKB-KW"/>
</dbReference>
<sequence>MRRLADAGGAPGRGRALDFGCGARPCPRLPRRVHPGRAARRSAGGRRARPGAPHRQGPGVPVRAVAGDPLRPAGPPPLSGADAHAHAAGAGHARPPGRARRPRAGGRGVLGRRPLAAPALLRDHGRPRSGVVTAPGRPGGPERAARTGGRDRPAAPGASPGRSVPQADTAPRASGVDPPAAPLGRPTAEAPRPPAPEPFHATAARSVRLFQAFRQEQTDPDHFYGTLARDTVAQLARYLPDGRAGLAGARVLDVGGGPGYFSDELRAAGAHPVCVDADAGELRLRDGRLPQTAVLGSALDLPVRTGAADVCFSSNVLEHVPDPERMADEMLRTTRPGGLVFLSYTVWLSPWGGHETSPWHYLGGRRAAERYARRTGHRPKNDFGRTMFAVSAARMLRWTSRTRRTGSAEVLDVRPRYLPDALAPVVRVPLVRELVTWNLLLVLRKRAADG</sequence>
<evidence type="ECO:0000256" key="4">
    <source>
        <dbReference type="SAM" id="MobiDB-lite"/>
    </source>
</evidence>
<gene>
    <name evidence="6" type="ORF">DEF24_02850</name>
</gene>
<dbReference type="PANTHER" id="PTHR43464">
    <property type="entry name" value="METHYLTRANSFERASE"/>
    <property type="match status" value="1"/>
</dbReference>
<organism evidence="6 7">
    <name type="scientific">Marinitenerispora sediminis</name>
    <dbReference type="NCBI Taxonomy" id="1931232"/>
    <lineage>
        <taxon>Bacteria</taxon>
        <taxon>Bacillati</taxon>
        <taxon>Actinomycetota</taxon>
        <taxon>Actinomycetes</taxon>
        <taxon>Streptosporangiales</taxon>
        <taxon>Nocardiopsidaceae</taxon>
        <taxon>Marinitenerispora</taxon>
    </lineage>
</organism>
<feature type="compositionally biased region" description="Low complexity" evidence="4">
    <location>
        <begin position="80"/>
        <end position="94"/>
    </location>
</feature>
<dbReference type="Proteomes" id="UP000253318">
    <property type="component" value="Unassembled WGS sequence"/>
</dbReference>
<keyword evidence="7" id="KW-1185">Reference proteome</keyword>
<comment type="caution">
    <text evidence="6">The sequence shown here is derived from an EMBL/GenBank/DDBJ whole genome shotgun (WGS) entry which is preliminary data.</text>
</comment>
<dbReference type="InterPro" id="IPR029063">
    <property type="entry name" value="SAM-dependent_MTases_sf"/>
</dbReference>
<dbReference type="CDD" id="cd02440">
    <property type="entry name" value="AdoMet_MTases"/>
    <property type="match status" value="1"/>
</dbReference>
<dbReference type="AlphaFoldDB" id="A0A368TB45"/>
<dbReference type="Gene3D" id="3.40.50.150">
    <property type="entry name" value="Vaccinia Virus protein VP39"/>
    <property type="match status" value="1"/>
</dbReference>
<evidence type="ECO:0000256" key="3">
    <source>
        <dbReference type="ARBA" id="ARBA00022691"/>
    </source>
</evidence>
<feature type="region of interest" description="Disordered" evidence="4">
    <location>
        <begin position="1"/>
        <end position="199"/>
    </location>
</feature>
<dbReference type="SUPFAM" id="SSF53335">
    <property type="entry name" value="S-adenosyl-L-methionine-dependent methyltransferases"/>
    <property type="match status" value="1"/>
</dbReference>
<dbReference type="EMBL" id="QEIN01000012">
    <property type="protein sequence ID" value="RCV62004.1"/>
    <property type="molecule type" value="Genomic_DNA"/>
</dbReference>
<evidence type="ECO:0000313" key="6">
    <source>
        <dbReference type="EMBL" id="RCV62004.1"/>
    </source>
</evidence>
<feature type="compositionally biased region" description="Basic residues" evidence="4">
    <location>
        <begin position="95"/>
        <end position="104"/>
    </location>
</feature>